<dbReference type="PANTHER" id="PTHR47017">
    <property type="entry name" value="ACYL-COA"/>
    <property type="match status" value="1"/>
</dbReference>
<name>A0A5H2Y3C9_PRUDU</name>
<protein>
    <submittedName>
        <fullName evidence="1">Uncharacterized protein</fullName>
    </submittedName>
</protein>
<organism evidence="1">
    <name type="scientific">Prunus dulcis</name>
    <name type="common">Almond</name>
    <name type="synonym">Amygdalus dulcis</name>
    <dbReference type="NCBI Taxonomy" id="3755"/>
    <lineage>
        <taxon>Eukaryota</taxon>
        <taxon>Viridiplantae</taxon>
        <taxon>Streptophyta</taxon>
        <taxon>Embryophyta</taxon>
        <taxon>Tracheophyta</taxon>
        <taxon>Spermatophyta</taxon>
        <taxon>Magnoliopsida</taxon>
        <taxon>eudicotyledons</taxon>
        <taxon>Gunneridae</taxon>
        <taxon>Pentapetalae</taxon>
        <taxon>rosids</taxon>
        <taxon>fabids</taxon>
        <taxon>Rosales</taxon>
        <taxon>Rosaceae</taxon>
        <taxon>Amygdaloideae</taxon>
        <taxon>Amygdaleae</taxon>
        <taxon>Prunus</taxon>
    </lineage>
</organism>
<accession>A0A5H2Y3C9</accession>
<sequence length="356" mass="40317">MPSQIFLKIFESNFRIQLAPFKFAKYQILQRGMQLDGFFSVYQNLRHRNSEGFAGMAVAMSYCKPSPFLGNYPTHFHLCTVLGAKKSAEPKEVEINLSLGEFTLTGSGTPKEGISGVKPEKISLSVVSSISEVSSAEWDACALDATGPEKYNPFLTYAFLSSLEESASAVKETGWIPRHIIAKDESEIIPTVNLFLIILGLMRIIVLGQDITQSCSAVYLLLQDQVFDALVSALKDLTAKYRLSSLHITFPSENEWNKLSGKGFLQRIGMQYHWKNRNYKSFDEFLMDMKQSKRKNIRQERKKIVQQNLTMKRLRAIEAAIELNLNTVEAGAQRHYLMDEGFRKAIEGFLVRESTQ</sequence>
<dbReference type="Pfam" id="PF04339">
    <property type="entry name" value="FemAB_like"/>
    <property type="match status" value="2"/>
</dbReference>
<dbReference type="EMBL" id="AP021599">
    <property type="protein sequence ID" value="BBN69931.1"/>
    <property type="molecule type" value="Genomic_DNA"/>
</dbReference>
<reference evidence="1" key="1">
    <citation type="journal article" date="2019" name="Science">
        <title>Mutation of a bHLH transcription factor allowed almond domestication.</title>
        <authorList>
            <person name="Sanchez-Perez R."/>
            <person name="Pavan S."/>
            <person name="Mazzeo R."/>
            <person name="Moldovan C."/>
            <person name="Aiese Cigliano R."/>
            <person name="Del Cueto J."/>
            <person name="Ricciardi F."/>
            <person name="Lotti C."/>
            <person name="Ricciardi L."/>
            <person name="Dicenta F."/>
            <person name="Lopez-Marques R.L."/>
            <person name="Lindberg Moller B."/>
        </authorList>
    </citation>
    <scope>NUCLEOTIDE SEQUENCE</scope>
</reference>
<evidence type="ECO:0000313" key="1">
    <source>
        <dbReference type="EMBL" id="BBN69931.1"/>
    </source>
</evidence>
<gene>
    <name evidence="1" type="ORF">Prudu_1262S000100</name>
</gene>
<proteinExistence type="predicted"/>
<dbReference type="InterPro" id="IPR007434">
    <property type="entry name" value="FemAB-like"/>
</dbReference>
<feature type="non-terminal residue" evidence="1">
    <location>
        <position position="356"/>
    </location>
</feature>
<dbReference type="PANTHER" id="PTHR47017:SF1">
    <property type="entry name" value="ACYL-COA"/>
    <property type="match status" value="1"/>
</dbReference>
<dbReference type="AlphaFoldDB" id="A0A5H2Y3C9"/>